<dbReference type="CDD" id="cd06974">
    <property type="entry name" value="TerD_like"/>
    <property type="match status" value="1"/>
</dbReference>
<organism evidence="2 3">
    <name type="scientific">Nocardioides zeae</name>
    <dbReference type="NCBI Taxonomy" id="1457234"/>
    <lineage>
        <taxon>Bacteria</taxon>
        <taxon>Bacillati</taxon>
        <taxon>Actinomycetota</taxon>
        <taxon>Actinomycetes</taxon>
        <taxon>Propionibacteriales</taxon>
        <taxon>Nocardioidaceae</taxon>
        <taxon>Nocardioides</taxon>
    </lineage>
</organism>
<gene>
    <name evidence="2" type="ORF">G3T38_08955</name>
</gene>
<feature type="region of interest" description="Disordered" evidence="1">
    <location>
        <begin position="1"/>
        <end position="32"/>
    </location>
</feature>
<dbReference type="Proteomes" id="UP000468687">
    <property type="component" value="Unassembled WGS sequence"/>
</dbReference>
<proteinExistence type="predicted"/>
<keyword evidence="3" id="KW-1185">Reference proteome</keyword>
<reference evidence="2 3" key="1">
    <citation type="journal article" date="2014" name="Int. J. Syst. Evol. Microbiol.">
        <title>Nocardioides zeae sp. nov., isolated from the stem of Zea mays.</title>
        <authorList>
            <person name="Glaeser S.P."/>
            <person name="McInroy J.A."/>
            <person name="Busse H.J."/>
            <person name="Kampfer P."/>
        </authorList>
    </citation>
    <scope>NUCLEOTIDE SEQUENCE [LARGE SCALE GENOMIC DNA]</scope>
    <source>
        <strain evidence="2 3">JCM 30728</strain>
    </source>
</reference>
<feature type="compositionally biased region" description="Pro residues" evidence="1">
    <location>
        <begin position="11"/>
        <end position="25"/>
    </location>
</feature>
<dbReference type="InterPro" id="IPR003325">
    <property type="entry name" value="TerD"/>
</dbReference>
<evidence type="ECO:0000313" key="2">
    <source>
        <dbReference type="EMBL" id="NEN78407.1"/>
    </source>
</evidence>
<accession>A0A6P0HJJ3</accession>
<dbReference type="AlphaFoldDB" id="A0A6P0HJJ3"/>
<evidence type="ECO:0000313" key="3">
    <source>
        <dbReference type="Proteomes" id="UP000468687"/>
    </source>
</evidence>
<dbReference type="RefSeq" id="WP_163771949.1">
    <property type="nucleotide sequence ID" value="NZ_JAAGXA010000005.1"/>
</dbReference>
<sequence>MVDYTKRPQQPSQPPNQPPNQPPSHRPAGGPNLTKVTLTKAAPSISLTKGAGAGGRMRINLNWSQGAAPAKGGFLKRAFAAGSGAVDLDLGCLWELSDGRKGGVQALGNAFGSIDGPPWVMLDGDDRSGTAQGGENLFVNLDRLGDIKRILVYAFIYEGVPNWAAADGVVTLHPVGAPPIEVRLDEPAADRRACAIALLTNEGGSLQVRREVRYGADQVELDQAFGWGLNWGRGRK</sequence>
<dbReference type="Gene3D" id="2.60.60.30">
    <property type="entry name" value="sav2460 like domains"/>
    <property type="match status" value="1"/>
</dbReference>
<comment type="caution">
    <text evidence="2">The sequence shown here is derived from an EMBL/GenBank/DDBJ whole genome shotgun (WGS) entry which is preliminary data.</text>
</comment>
<dbReference type="EMBL" id="JAAGXA010000005">
    <property type="protein sequence ID" value="NEN78407.1"/>
    <property type="molecule type" value="Genomic_DNA"/>
</dbReference>
<evidence type="ECO:0000256" key="1">
    <source>
        <dbReference type="SAM" id="MobiDB-lite"/>
    </source>
</evidence>
<name>A0A6P0HJJ3_9ACTN</name>
<protein>
    <submittedName>
        <fullName evidence="2">Tellurium resistance protein</fullName>
    </submittedName>
</protein>